<evidence type="ECO:0000313" key="2">
    <source>
        <dbReference type="EMBL" id="ODB97717.1"/>
    </source>
</evidence>
<dbReference type="Proteomes" id="UP000094849">
    <property type="component" value="Unassembled WGS sequence"/>
</dbReference>
<feature type="transmembrane region" description="Helical" evidence="1">
    <location>
        <begin position="12"/>
        <end position="34"/>
    </location>
</feature>
<proteinExistence type="predicted"/>
<keyword evidence="3" id="KW-1185">Reference proteome</keyword>
<reference evidence="2 3" key="1">
    <citation type="submission" date="2016-03" db="EMBL/GenBank/DDBJ databases">
        <title>Chemosynthetic sulphur-oxidizing symbionts of marine invertebrate animals are capable of nitrogen fixation.</title>
        <authorList>
            <person name="Petersen J.M."/>
            <person name="Kemper A."/>
            <person name="Gruber-Vodicka H."/>
            <person name="Cardini U."/>
            <person name="Geest Mvander."/>
            <person name="Kleiner M."/>
            <person name="Bulgheresi S."/>
            <person name="Fussmann M."/>
            <person name="Herbold C."/>
            <person name="Seah B.K.B."/>
            <person name="Antony C.Paul."/>
            <person name="Liu D."/>
            <person name="Belitz A."/>
            <person name="Weber M."/>
        </authorList>
    </citation>
    <scope>NUCLEOTIDE SEQUENCE [LARGE SCALE GENOMIC DNA]</scope>
    <source>
        <strain evidence="2">G_D</strain>
    </source>
</reference>
<gene>
    <name evidence="2" type="ORF">A3196_13680</name>
</gene>
<name>A0A1E2USH4_9GAMM</name>
<evidence type="ECO:0000313" key="3">
    <source>
        <dbReference type="Proteomes" id="UP000094849"/>
    </source>
</evidence>
<sequence length="198" mass="22822">MIESLTPTQSRLLALGLLLLLVGLSLFAVIYPAWTLNSHYDEKISNHQHQIQLYQRIYSQADHYQSEAARLKRVRQSDRRYLQSKTDSLAKAELQRRVKGVVSSKQGEILSTQIVSNDQEDGFSRVAIRVRMKSTLENSVSIFHKLESEKPFLFVDEIVIRSRPIARRRLPANKKIKKTLELLDIDFKLVGYLKGQDS</sequence>
<dbReference type="STRING" id="1818881.A3196_13680"/>
<keyword evidence="1" id="KW-0812">Transmembrane</keyword>
<evidence type="ECO:0008006" key="4">
    <source>
        <dbReference type="Google" id="ProtNLM"/>
    </source>
</evidence>
<accession>A0A1E2USH4</accession>
<dbReference type="RefSeq" id="WP_069005543.1">
    <property type="nucleotide sequence ID" value="NZ_LVJW01000003.1"/>
</dbReference>
<dbReference type="InterPro" id="IPR034756">
    <property type="entry name" value="T2SSM_b"/>
</dbReference>
<dbReference type="OrthoDB" id="5767259at2"/>
<evidence type="ECO:0000256" key="1">
    <source>
        <dbReference type="SAM" id="Phobius"/>
    </source>
</evidence>
<keyword evidence="1" id="KW-0472">Membrane</keyword>
<organism evidence="2 3">
    <name type="scientific">Candidatus Thiodiazotropha endoloripes</name>
    <dbReference type="NCBI Taxonomy" id="1818881"/>
    <lineage>
        <taxon>Bacteria</taxon>
        <taxon>Pseudomonadati</taxon>
        <taxon>Pseudomonadota</taxon>
        <taxon>Gammaproteobacteria</taxon>
        <taxon>Chromatiales</taxon>
        <taxon>Sedimenticolaceae</taxon>
        <taxon>Candidatus Thiodiazotropha</taxon>
    </lineage>
</organism>
<dbReference type="Pfam" id="PF10741">
    <property type="entry name" value="T2SSM_b"/>
    <property type="match status" value="1"/>
</dbReference>
<dbReference type="EMBL" id="LVJZ01000003">
    <property type="protein sequence ID" value="ODB97717.1"/>
    <property type="molecule type" value="Genomic_DNA"/>
</dbReference>
<dbReference type="NCBIfam" id="NF040576">
    <property type="entry name" value="T2SS_GspM_XpsM"/>
    <property type="match status" value="1"/>
</dbReference>
<comment type="caution">
    <text evidence="2">The sequence shown here is derived from an EMBL/GenBank/DDBJ whole genome shotgun (WGS) entry which is preliminary data.</text>
</comment>
<dbReference type="AlphaFoldDB" id="A0A1E2USH4"/>
<keyword evidence="1" id="KW-1133">Transmembrane helix</keyword>
<protein>
    <recommendedName>
        <fullName evidence="4">General secretion pathway protein GspM</fullName>
    </recommendedName>
</protein>